<feature type="region of interest" description="Disordered" evidence="1">
    <location>
        <begin position="79"/>
        <end position="103"/>
    </location>
</feature>
<accession>A0A183SA94</accession>
<gene>
    <name evidence="2" type="ORF">SSLN_LOCUS1142</name>
</gene>
<dbReference type="OrthoDB" id="197735at2759"/>
<dbReference type="Proteomes" id="UP000275846">
    <property type="component" value="Unassembled WGS sequence"/>
</dbReference>
<dbReference type="WBParaSite" id="SSLN_0000118901-mRNA-1">
    <property type="protein sequence ID" value="SSLN_0000118901-mRNA-1"/>
    <property type="gene ID" value="SSLN_0000118901"/>
</dbReference>
<evidence type="ECO:0000313" key="3">
    <source>
        <dbReference type="Proteomes" id="UP000275846"/>
    </source>
</evidence>
<proteinExistence type="predicted"/>
<evidence type="ECO:0000313" key="4">
    <source>
        <dbReference type="WBParaSite" id="SSLN_0000118901-mRNA-1"/>
    </source>
</evidence>
<name>A0A183SA94_SCHSO</name>
<evidence type="ECO:0000256" key="1">
    <source>
        <dbReference type="SAM" id="MobiDB-lite"/>
    </source>
</evidence>
<evidence type="ECO:0000313" key="2">
    <source>
        <dbReference type="EMBL" id="VDL87017.1"/>
    </source>
</evidence>
<dbReference type="EMBL" id="UYSU01001651">
    <property type="protein sequence ID" value="VDL87017.1"/>
    <property type="molecule type" value="Genomic_DNA"/>
</dbReference>
<keyword evidence="3" id="KW-1185">Reference proteome</keyword>
<sequence>MTWPPKHNHKDNTQQDVERLTSHMCEIARGRFKKEPSQPDTQTTIQPLHTTHIGLTARSECNCQLATFQPTVLFVTALSAPPTPEPGASTESRTPEAGEGACGWRGRSHPWAYHCTWLGSHGVGVPQRPH</sequence>
<reference evidence="2 3" key="2">
    <citation type="submission" date="2018-11" db="EMBL/GenBank/DDBJ databases">
        <authorList>
            <consortium name="Pathogen Informatics"/>
        </authorList>
    </citation>
    <scope>NUCLEOTIDE SEQUENCE [LARGE SCALE GENOMIC DNA]</scope>
    <source>
        <strain evidence="2 3">NST_G2</strain>
    </source>
</reference>
<dbReference type="AlphaFoldDB" id="A0A183SA94"/>
<protein>
    <submittedName>
        <fullName evidence="2 4">Uncharacterized protein</fullName>
    </submittedName>
</protein>
<reference evidence="4" key="1">
    <citation type="submission" date="2016-06" db="UniProtKB">
        <authorList>
            <consortium name="WormBaseParasite"/>
        </authorList>
    </citation>
    <scope>IDENTIFICATION</scope>
</reference>
<organism evidence="4">
    <name type="scientific">Schistocephalus solidus</name>
    <name type="common">Tapeworm</name>
    <dbReference type="NCBI Taxonomy" id="70667"/>
    <lineage>
        <taxon>Eukaryota</taxon>
        <taxon>Metazoa</taxon>
        <taxon>Spiralia</taxon>
        <taxon>Lophotrochozoa</taxon>
        <taxon>Platyhelminthes</taxon>
        <taxon>Cestoda</taxon>
        <taxon>Eucestoda</taxon>
        <taxon>Diphyllobothriidea</taxon>
        <taxon>Diphyllobothriidae</taxon>
        <taxon>Schistocephalus</taxon>
    </lineage>
</organism>